<gene>
    <name evidence="1" type="ORF">GCM10009754_85110</name>
</gene>
<dbReference type="PANTHER" id="PTHR47197">
    <property type="entry name" value="PROTEIN NIRF"/>
    <property type="match status" value="1"/>
</dbReference>
<accession>A0ABN2SV45</accession>
<proteinExistence type="predicted"/>
<dbReference type="SUPFAM" id="SSF50969">
    <property type="entry name" value="YVTN repeat-like/Quinoprotein amine dehydrogenase"/>
    <property type="match status" value="1"/>
</dbReference>
<organism evidence="1 2">
    <name type="scientific">Amycolatopsis minnesotensis</name>
    <dbReference type="NCBI Taxonomy" id="337894"/>
    <lineage>
        <taxon>Bacteria</taxon>
        <taxon>Bacillati</taxon>
        <taxon>Actinomycetota</taxon>
        <taxon>Actinomycetes</taxon>
        <taxon>Pseudonocardiales</taxon>
        <taxon>Pseudonocardiaceae</taxon>
        <taxon>Amycolatopsis</taxon>
    </lineage>
</organism>
<keyword evidence="2" id="KW-1185">Reference proteome</keyword>
<sequence length="306" mass="31929">MPPPAEPALAPPLVRPPEGTVVPIGTAPEGAVADPVTHLVAVGLREPDRLALIVEKTGKTVATTPLPGHLRHLQLAAPGGPVLVPGENSDQLFTVALPSGTVTSAVRTGSSPHDATQAANGLVFAANENGRDVAVIRDARVVHTFTDVTQPAGLAATGDLVGLVDVRQNDLTLYDTATLTRVARLPAGDGPTHVVADRRGHLDVIDTRGGALLTYDPAGRRQLSRLDLPGTPYGVTYDDIRDRLWVTLTATNELVGIDLTAAEPRVITRIPTVRQPNTVTVDITTGTLAVTGTTDGVLQLLTPSRP</sequence>
<dbReference type="PANTHER" id="PTHR47197:SF3">
    <property type="entry name" value="DIHYDRO-HEME D1 DEHYDROGENASE"/>
    <property type="match status" value="1"/>
</dbReference>
<dbReference type="InterPro" id="IPR015943">
    <property type="entry name" value="WD40/YVTN_repeat-like_dom_sf"/>
</dbReference>
<dbReference type="InterPro" id="IPR011044">
    <property type="entry name" value="Quino_amine_DH_bsu"/>
</dbReference>
<evidence type="ECO:0000313" key="2">
    <source>
        <dbReference type="Proteomes" id="UP001501116"/>
    </source>
</evidence>
<reference evidence="1 2" key="1">
    <citation type="journal article" date="2019" name="Int. J. Syst. Evol. Microbiol.">
        <title>The Global Catalogue of Microorganisms (GCM) 10K type strain sequencing project: providing services to taxonomists for standard genome sequencing and annotation.</title>
        <authorList>
            <consortium name="The Broad Institute Genomics Platform"/>
            <consortium name="The Broad Institute Genome Sequencing Center for Infectious Disease"/>
            <person name="Wu L."/>
            <person name="Ma J."/>
        </authorList>
    </citation>
    <scope>NUCLEOTIDE SEQUENCE [LARGE SCALE GENOMIC DNA]</scope>
    <source>
        <strain evidence="1 2">JCM 14545</strain>
    </source>
</reference>
<comment type="caution">
    <text evidence="1">The sequence shown here is derived from an EMBL/GenBank/DDBJ whole genome shotgun (WGS) entry which is preliminary data.</text>
</comment>
<dbReference type="Proteomes" id="UP001501116">
    <property type="component" value="Unassembled WGS sequence"/>
</dbReference>
<evidence type="ECO:0000313" key="1">
    <source>
        <dbReference type="EMBL" id="GAA1992954.1"/>
    </source>
</evidence>
<name>A0ABN2SV45_9PSEU</name>
<protein>
    <submittedName>
        <fullName evidence="1">Lipoprotein</fullName>
    </submittedName>
</protein>
<keyword evidence="1" id="KW-0449">Lipoprotein</keyword>
<dbReference type="InterPro" id="IPR051200">
    <property type="entry name" value="Host-pathogen_enzymatic-act"/>
</dbReference>
<dbReference type="Gene3D" id="2.130.10.10">
    <property type="entry name" value="YVTN repeat-like/Quinoprotein amine dehydrogenase"/>
    <property type="match status" value="2"/>
</dbReference>
<dbReference type="EMBL" id="BAAANN010000068">
    <property type="protein sequence ID" value="GAA1992954.1"/>
    <property type="molecule type" value="Genomic_DNA"/>
</dbReference>